<dbReference type="Proteomes" id="UP000799779">
    <property type="component" value="Unassembled WGS sequence"/>
</dbReference>
<gene>
    <name evidence="2" type="ORF">P154DRAFT_574053</name>
</gene>
<evidence type="ECO:0000313" key="2">
    <source>
        <dbReference type="EMBL" id="KAF2002483.1"/>
    </source>
</evidence>
<evidence type="ECO:0000256" key="1">
    <source>
        <dbReference type="SAM" id="MobiDB-lite"/>
    </source>
</evidence>
<sequence>MLLDDDDNDCSTPSMTPTYEGSDINAQKIPKNNLETHLQAQVTTLAANNRRLSSTMETQKRNLIAYQNWYAQSAACQLPNAPFPDGRPVAVPTGSPLGRHPDMGTT</sequence>
<organism evidence="2 3">
    <name type="scientific">Amniculicola lignicola CBS 123094</name>
    <dbReference type="NCBI Taxonomy" id="1392246"/>
    <lineage>
        <taxon>Eukaryota</taxon>
        <taxon>Fungi</taxon>
        <taxon>Dikarya</taxon>
        <taxon>Ascomycota</taxon>
        <taxon>Pezizomycotina</taxon>
        <taxon>Dothideomycetes</taxon>
        <taxon>Pleosporomycetidae</taxon>
        <taxon>Pleosporales</taxon>
        <taxon>Amniculicolaceae</taxon>
        <taxon>Amniculicola</taxon>
    </lineage>
</organism>
<reference evidence="2" key="1">
    <citation type="journal article" date="2020" name="Stud. Mycol.">
        <title>101 Dothideomycetes genomes: a test case for predicting lifestyles and emergence of pathogens.</title>
        <authorList>
            <person name="Haridas S."/>
            <person name="Albert R."/>
            <person name="Binder M."/>
            <person name="Bloem J."/>
            <person name="Labutti K."/>
            <person name="Salamov A."/>
            <person name="Andreopoulos B."/>
            <person name="Baker S."/>
            <person name="Barry K."/>
            <person name="Bills G."/>
            <person name="Bluhm B."/>
            <person name="Cannon C."/>
            <person name="Castanera R."/>
            <person name="Culley D."/>
            <person name="Daum C."/>
            <person name="Ezra D."/>
            <person name="Gonzalez J."/>
            <person name="Henrissat B."/>
            <person name="Kuo A."/>
            <person name="Liang C."/>
            <person name="Lipzen A."/>
            <person name="Lutzoni F."/>
            <person name="Magnuson J."/>
            <person name="Mondo S."/>
            <person name="Nolan M."/>
            <person name="Ohm R."/>
            <person name="Pangilinan J."/>
            <person name="Park H.-J."/>
            <person name="Ramirez L."/>
            <person name="Alfaro M."/>
            <person name="Sun H."/>
            <person name="Tritt A."/>
            <person name="Yoshinaga Y."/>
            <person name="Zwiers L.-H."/>
            <person name="Turgeon B."/>
            <person name="Goodwin S."/>
            <person name="Spatafora J."/>
            <person name="Crous P."/>
            <person name="Grigoriev I."/>
        </authorList>
    </citation>
    <scope>NUCLEOTIDE SEQUENCE</scope>
    <source>
        <strain evidence="2">CBS 123094</strain>
    </source>
</reference>
<keyword evidence="3" id="KW-1185">Reference proteome</keyword>
<protein>
    <submittedName>
        <fullName evidence="2">Uncharacterized protein</fullName>
    </submittedName>
</protein>
<feature type="region of interest" description="Disordered" evidence="1">
    <location>
        <begin position="1"/>
        <end position="25"/>
    </location>
</feature>
<dbReference type="EMBL" id="ML977577">
    <property type="protein sequence ID" value="KAF2002483.1"/>
    <property type="molecule type" value="Genomic_DNA"/>
</dbReference>
<proteinExistence type="predicted"/>
<feature type="region of interest" description="Disordered" evidence="1">
    <location>
        <begin position="85"/>
        <end position="106"/>
    </location>
</feature>
<accession>A0A6A5WKU2</accession>
<feature type="compositionally biased region" description="Polar residues" evidence="1">
    <location>
        <begin position="10"/>
        <end position="19"/>
    </location>
</feature>
<dbReference type="AlphaFoldDB" id="A0A6A5WKU2"/>
<evidence type="ECO:0000313" key="3">
    <source>
        <dbReference type="Proteomes" id="UP000799779"/>
    </source>
</evidence>
<name>A0A6A5WKU2_9PLEO</name>